<feature type="chain" id="PRO_5045610054" description="MSHA biogenesis protein MshK" evidence="1">
    <location>
        <begin position="20"/>
        <end position="112"/>
    </location>
</feature>
<evidence type="ECO:0000256" key="1">
    <source>
        <dbReference type="SAM" id="SignalP"/>
    </source>
</evidence>
<sequence>MRKLLLCLCLIGVWSSAMAERLPADPTQPAAGMFNLLSAKPAVSAYTISSLVTGKKKNTAVVNGQRVEVGDLVDNATVLSISREGVMLDVGNKQQLISLSERKGFSKVKSGK</sequence>
<protein>
    <recommendedName>
        <fullName evidence="4">MSHA biogenesis protein MshK</fullName>
    </recommendedName>
</protein>
<dbReference type="EMBL" id="JBBMRA010000011">
    <property type="protein sequence ID" value="MEM5537066.1"/>
    <property type="molecule type" value="Genomic_DNA"/>
</dbReference>
<keyword evidence="3" id="KW-1185">Reference proteome</keyword>
<evidence type="ECO:0008006" key="4">
    <source>
        <dbReference type="Google" id="ProtNLM"/>
    </source>
</evidence>
<keyword evidence="1" id="KW-0732">Signal</keyword>
<evidence type="ECO:0000313" key="2">
    <source>
        <dbReference type="EMBL" id="MEM5537066.1"/>
    </source>
</evidence>
<feature type="signal peptide" evidence="1">
    <location>
        <begin position="1"/>
        <end position="19"/>
    </location>
</feature>
<proteinExistence type="predicted"/>
<organism evidence="2 3">
    <name type="scientific">Neptuniibacter pectenicola</name>
    <dbReference type="NCBI Taxonomy" id="1806669"/>
    <lineage>
        <taxon>Bacteria</taxon>
        <taxon>Pseudomonadati</taxon>
        <taxon>Pseudomonadota</taxon>
        <taxon>Gammaproteobacteria</taxon>
        <taxon>Oceanospirillales</taxon>
        <taxon>Oceanospirillaceae</taxon>
        <taxon>Neptuniibacter</taxon>
    </lineage>
</organism>
<dbReference type="RefSeq" id="WP_156473440.1">
    <property type="nucleotide sequence ID" value="NZ_CAXBCE010000049.1"/>
</dbReference>
<evidence type="ECO:0000313" key="3">
    <source>
        <dbReference type="Proteomes" id="UP001449225"/>
    </source>
</evidence>
<reference evidence="2 3" key="1">
    <citation type="submission" date="2024-03" db="EMBL/GenBank/DDBJ databases">
        <title>Community enrichment and isolation of bacterial strains for fucoidan degradation.</title>
        <authorList>
            <person name="Sichert A."/>
        </authorList>
    </citation>
    <scope>NUCLEOTIDE SEQUENCE [LARGE SCALE GENOMIC DNA]</scope>
    <source>
        <strain evidence="2 3">AS76</strain>
    </source>
</reference>
<accession>A0ABU9TTM8</accession>
<name>A0ABU9TTM8_9GAMM</name>
<gene>
    <name evidence="2" type="ORF">WNY58_11755</name>
</gene>
<dbReference type="Proteomes" id="UP001449225">
    <property type="component" value="Unassembled WGS sequence"/>
</dbReference>
<comment type="caution">
    <text evidence="2">The sequence shown here is derived from an EMBL/GenBank/DDBJ whole genome shotgun (WGS) entry which is preliminary data.</text>
</comment>